<protein>
    <submittedName>
        <fullName evidence="2">Uncharacterized protein</fullName>
    </submittedName>
</protein>
<accession>A0A9P6TI91</accession>
<feature type="region of interest" description="Disordered" evidence="1">
    <location>
        <begin position="54"/>
        <end position="103"/>
    </location>
</feature>
<sequence>MTMTTMTTPKTGTRLLKRLRQCLQKKPSIEKQKLPLIETKNSNLMNNLKRAFQSSPELSNNNNNNKFMSSTSTLNSSHLPSPTEPSLESNPSSYSSTSLNTHENPSTTIVLFEPIRVRKPFIFPLRTNTSELAFPLPLQKSRASYENMTQTSSPFLVPIITLTSPTDDHQYALFCPKALDPNPQSLCVPVRASRNRPHPFGPWLRTVGDAHLRTPDEILRLSGDALVGWPVSRSLPPRLMTDAEREAIMLVEKIQRDLEIAHHTFHSHFDHQPWVPEFSEEIDDDDDDDDDDDEEEEEEVVFLYRKNQSNSLVVSTTPLKKNFFDFKKQKKFFLEKTRSSYYPKTDFILVILQN</sequence>
<comment type="caution">
    <text evidence="2">The sequence shown here is derived from an EMBL/GenBank/DDBJ whole genome shotgun (WGS) entry which is preliminary data.</text>
</comment>
<evidence type="ECO:0000313" key="2">
    <source>
        <dbReference type="EMBL" id="KAG0151568.1"/>
    </source>
</evidence>
<feature type="compositionally biased region" description="Low complexity" evidence="1">
    <location>
        <begin position="84"/>
        <end position="101"/>
    </location>
</feature>
<evidence type="ECO:0000313" key="3">
    <source>
        <dbReference type="Proteomes" id="UP000886653"/>
    </source>
</evidence>
<reference evidence="2" key="1">
    <citation type="submission" date="2013-11" db="EMBL/GenBank/DDBJ databases">
        <title>Genome sequence of the fusiform rust pathogen reveals effectors for host alternation and coevolution with pine.</title>
        <authorList>
            <consortium name="DOE Joint Genome Institute"/>
            <person name="Smith K."/>
            <person name="Pendleton A."/>
            <person name="Kubisiak T."/>
            <person name="Anderson C."/>
            <person name="Salamov A."/>
            <person name="Aerts A."/>
            <person name="Riley R."/>
            <person name="Clum A."/>
            <person name="Lindquist E."/>
            <person name="Ence D."/>
            <person name="Campbell M."/>
            <person name="Kronenberg Z."/>
            <person name="Feau N."/>
            <person name="Dhillon B."/>
            <person name="Hamelin R."/>
            <person name="Burleigh J."/>
            <person name="Smith J."/>
            <person name="Yandell M."/>
            <person name="Nelson C."/>
            <person name="Grigoriev I."/>
            <person name="Davis J."/>
        </authorList>
    </citation>
    <scope>NUCLEOTIDE SEQUENCE</scope>
    <source>
        <strain evidence="2">G11</strain>
    </source>
</reference>
<gene>
    <name evidence="2" type="ORF">CROQUDRAFT_504589</name>
</gene>
<name>A0A9P6TI91_9BASI</name>
<keyword evidence="3" id="KW-1185">Reference proteome</keyword>
<dbReference type="OrthoDB" id="2499937at2759"/>
<feature type="region of interest" description="Disordered" evidence="1">
    <location>
        <begin position="279"/>
        <end position="298"/>
    </location>
</feature>
<organism evidence="2 3">
    <name type="scientific">Cronartium quercuum f. sp. fusiforme G11</name>
    <dbReference type="NCBI Taxonomy" id="708437"/>
    <lineage>
        <taxon>Eukaryota</taxon>
        <taxon>Fungi</taxon>
        <taxon>Dikarya</taxon>
        <taxon>Basidiomycota</taxon>
        <taxon>Pucciniomycotina</taxon>
        <taxon>Pucciniomycetes</taxon>
        <taxon>Pucciniales</taxon>
        <taxon>Coleosporiaceae</taxon>
        <taxon>Cronartium</taxon>
    </lineage>
</organism>
<evidence type="ECO:0000256" key="1">
    <source>
        <dbReference type="SAM" id="MobiDB-lite"/>
    </source>
</evidence>
<dbReference type="Proteomes" id="UP000886653">
    <property type="component" value="Unassembled WGS sequence"/>
</dbReference>
<dbReference type="EMBL" id="MU167212">
    <property type="protein sequence ID" value="KAG0151568.1"/>
    <property type="molecule type" value="Genomic_DNA"/>
</dbReference>
<dbReference type="AlphaFoldDB" id="A0A9P6TI91"/>
<proteinExistence type="predicted"/>
<feature type="compositionally biased region" description="Low complexity" evidence="1">
    <location>
        <begin position="54"/>
        <end position="72"/>
    </location>
</feature>